<sequence>MPVRVLSQSCHVPAHLTRTSISAICCGPNWTDTFVKGRVVHKGELVPHDDDDFTLKAVIQDVDSPPDTASPDFSIRLMLMGALATDFSKTVSLGNVVVASGFIVFNSPLVKEKLHPCALLLSGADPCIYVCGPEVNSMRRKRSPRAAEVSCLQPQVNAVVTRKRASQSAQTSTVPKTTKYTYCRLDELKPQAVVNVYGVVLFFKQPYKTLGSDYCTFLKITDQSNSTISCNIFLPKLEDHPKIFKAGDIIRMHRVKVTPFNDSFNLVKSHGFSAVTFDGTEGEPVEPRTSNQNYHFEADDQRVVEELRAWSAQRVQLPAPASMTLSTVQPRAYFDLTCQLLAKAPVDSTCTMLRVWDGTRCPHTLLKVLVEPEATVGPTSFSPERERIIANVLIYDNHVEAAGQLQPGDFLRIYNLRAIQGSSRVPGPTGSQPAELDHLAFHLHGGTAYGRGIRVLPENSADVQELKRAIAAFMQEEEDAAMLDVWGTPPESMDTEPVSTERITERTCRHDTNPVTLSEVQGSDHGQIHHVRVRVKSYQPQRLHQSLKLFCDKCSTMQDVPDEDQVSAVFAEACQDSEPCPAPVWALYGAVPLPSESAGPSTLDLYFSSQLMSDGKNRQLMFLKGAGLEQVTKLSSSYLNIVPVRSSGGQLAPLDLSAPVLFRGRRRFYGCKKCSNPAVREPNVEGVEVVSEKLVAEALGVELLRYGLLLRLELQDSSGSLDVLLWRDSELFFNVCAADAATNQESQNHIHHTMESLCPPEGSTARRPWLDVCLVSYEAKDDRGISQKVYQLCHTTLCRSTPDPDPA</sequence>
<evidence type="ECO:0000256" key="5">
    <source>
        <dbReference type="ARBA" id="ARBA00022454"/>
    </source>
</evidence>
<reference evidence="10" key="2">
    <citation type="submission" date="2025-09" db="UniProtKB">
        <authorList>
            <consortium name="Ensembl"/>
        </authorList>
    </citation>
    <scope>IDENTIFICATION</scope>
</reference>
<dbReference type="PANTHER" id="PTHR14513:SF0">
    <property type="entry name" value="PROTECTION OF TELOMERES PROTEIN 1"/>
    <property type="match status" value="1"/>
</dbReference>
<dbReference type="InterPro" id="IPR028389">
    <property type="entry name" value="POT1"/>
</dbReference>
<dbReference type="SUPFAM" id="SSF50249">
    <property type="entry name" value="Nucleic acid-binding proteins"/>
    <property type="match status" value="2"/>
</dbReference>
<dbReference type="Pfam" id="PF02765">
    <property type="entry name" value="POT1"/>
    <property type="match status" value="1"/>
</dbReference>
<dbReference type="Pfam" id="PF16686">
    <property type="entry name" value="POT1PC"/>
    <property type="match status" value="1"/>
</dbReference>
<evidence type="ECO:0000256" key="1">
    <source>
        <dbReference type="ARBA" id="ARBA00004123"/>
    </source>
</evidence>
<dbReference type="GO" id="GO:0000783">
    <property type="term" value="C:nuclear telomere cap complex"/>
    <property type="evidence" value="ECO:0007669"/>
    <property type="project" value="TreeGrafter"/>
</dbReference>
<evidence type="ECO:0000256" key="8">
    <source>
        <dbReference type="ARBA" id="ARBA00023242"/>
    </source>
</evidence>
<dbReference type="GO" id="GO:0016233">
    <property type="term" value="P:telomere capping"/>
    <property type="evidence" value="ECO:0007669"/>
    <property type="project" value="TreeGrafter"/>
</dbReference>
<evidence type="ECO:0000259" key="9">
    <source>
        <dbReference type="SMART" id="SM00976"/>
    </source>
</evidence>
<dbReference type="GO" id="GO:0032210">
    <property type="term" value="P:regulation of telomere maintenance via telomerase"/>
    <property type="evidence" value="ECO:0007669"/>
    <property type="project" value="TreeGrafter"/>
</dbReference>
<dbReference type="Pfam" id="PF21375">
    <property type="entry name" value="POT1_C_insert"/>
    <property type="match status" value="1"/>
</dbReference>
<dbReference type="GO" id="GO:0098505">
    <property type="term" value="F:G-rich strand telomeric DNA binding"/>
    <property type="evidence" value="ECO:0007669"/>
    <property type="project" value="TreeGrafter"/>
</dbReference>
<evidence type="ECO:0000256" key="2">
    <source>
        <dbReference type="ARBA" id="ARBA00004574"/>
    </source>
</evidence>
<protein>
    <recommendedName>
        <fullName evidence="4">Protection of telomeres protein 1</fullName>
    </recommendedName>
</protein>
<dbReference type="PANTHER" id="PTHR14513">
    <property type="entry name" value="PROTECTION OF TELOMERES 1"/>
    <property type="match status" value="1"/>
</dbReference>
<dbReference type="InterPro" id="IPR032042">
    <property type="entry name" value="POT1PC"/>
</dbReference>
<evidence type="ECO:0000256" key="7">
    <source>
        <dbReference type="ARBA" id="ARBA00023125"/>
    </source>
</evidence>
<proteinExistence type="inferred from homology"/>
<evidence type="ECO:0000313" key="10">
    <source>
        <dbReference type="Ensembl" id="ENSNMLP00000010489.1"/>
    </source>
</evidence>
<keyword evidence="6" id="KW-0779">Telomere</keyword>
<dbReference type="Proteomes" id="UP000694523">
    <property type="component" value="Unplaced"/>
</dbReference>
<dbReference type="FunFam" id="2.40.50.140:FF:000119">
    <property type="entry name" value="Protection of telomeres 1 homolog"/>
    <property type="match status" value="1"/>
</dbReference>
<dbReference type="SMART" id="SM00976">
    <property type="entry name" value="Telo_bind"/>
    <property type="match status" value="1"/>
</dbReference>
<dbReference type="CDD" id="cd04498">
    <property type="entry name" value="hPOT1_OB2"/>
    <property type="match status" value="1"/>
</dbReference>
<evidence type="ECO:0000256" key="4">
    <source>
        <dbReference type="ARBA" id="ARBA00015253"/>
    </source>
</evidence>
<comment type="similarity">
    <text evidence="3">Belongs to the telombin family.</text>
</comment>
<evidence type="ECO:0000256" key="6">
    <source>
        <dbReference type="ARBA" id="ARBA00022895"/>
    </source>
</evidence>
<organism evidence="10 11">
    <name type="scientific">Neogobius melanostomus</name>
    <name type="common">round goby</name>
    <dbReference type="NCBI Taxonomy" id="47308"/>
    <lineage>
        <taxon>Eukaryota</taxon>
        <taxon>Metazoa</taxon>
        <taxon>Chordata</taxon>
        <taxon>Craniata</taxon>
        <taxon>Vertebrata</taxon>
        <taxon>Euteleostomi</taxon>
        <taxon>Actinopterygii</taxon>
        <taxon>Neopterygii</taxon>
        <taxon>Teleostei</taxon>
        <taxon>Neoteleostei</taxon>
        <taxon>Acanthomorphata</taxon>
        <taxon>Gobiaria</taxon>
        <taxon>Gobiiformes</taxon>
        <taxon>Gobioidei</taxon>
        <taxon>Gobiidae</taxon>
        <taxon>Benthophilinae</taxon>
        <taxon>Neogobiini</taxon>
        <taxon>Neogobius</taxon>
    </lineage>
</organism>
<keyword evidence="7" id="KW-0238">DNA-binding</keyword>
<dbReference type="CDD" id="cd04497">
    <property type="entry name" value="hPOT1_OB1_like"/>
    <property type="match status" value="1"/>
</dbReference>
<evidence type="ECO:0000313" key="11">
    <source>
        <dbReference type="Proteomes" id="UP000694523"/>
    </source>
</evidence>
<dbReference type="GO" id="GO:0010521">
    <property type="term" value="F:telomerase inhibitor activity"/>
    <property type="evidence" value="ECO:0007669"/>
    <property type="project" value="TreeGrafter"/>
</dbReference>
<dbReference type="Ensembl" id="ENSNMLT00000011867.1">
    <property type="protein sequence ID" value="ENSNMLP00000010489.1"/>
    <property type="gene ID" value="ENSNMLG00000007224.1"/>
</dbReference>
<keyword evidence="5" id="KW-0158">Chromosome</keyword>
<name>A0A8C6ST10_9GOBI</name>
<dbReference type="InterPro" id="IPR011564">
    <property type="entry name" value="Telomer_end-bd_POT1/Cdc13"/>
</dbReference>
<accession>A0A8C6ST10</accession>
<comment type="subcellular location">
    <subcellularLocation>
        <location evidence="2">Chromosome</location>
        <location evidence="2">Telomere</location>
    </subcellularLocation>
    <subcellularLocation>
        <location evidence="1">Nucleus</location>
    </subcellularLocation>
</comment>
<reference evidence="10" key="1">
    <citation type="submission" date="2025-08" db="UniProtKB">
        <authorList>
            <consortium name="Ensembl"/>
        </authorList>
    </citation>
    <scope>IDENTIFICATION</scope>
</reference>
<keyword evidence="8" id="KW-0539">Nucleus</keyword>
<dbReference type="Gene3D" id="2.40.50.140">
    <property type="entry name" value="Nucleic acid-binding proteins"/>
    <property type="match status" value="2"/>
</dbReference>
<keyword evidence="11" id="KW-1185">Reference proteome</keyword>
<evidence type="ECO:0000256" key="3">
    <source>
        <dbReference type="ARBA" id="ARBA00008442"/>
    </source>
</evidence>
<dbReference type="AlphaFoldDB" id="A0A8C6ST10"/>
<feature type="domain" description="Telomeric single stranded DNA binding POT1/Cdc13" evidence="9">
    <location>
        <begin position="182"/>
        <end position="312"/>
    </location>
</feature>
<dbReference type="InterPro" id="IPR048953">
    <property type="entry name" value="POT1_C_insert"/>
</dbReference>
<dbReference type="InterPro" id="IPR012340">
    <property type="entry name" value="NA-bd_OB-fold"/>
</dbReference>